<evidence type="ECO:0000259" key="1">
    <source>
        <dbReference type="PROSITE" id="PS50994"/>
    </source>
</evidence>
<dbReference type="EMBL" id="WIXP02000010">
    <property type="protein sequence ID" value="KAF6203719.1"/>
    <property type="molecule type" value="Genomic_DNA"/>
</dbReference>
<dbReference type="GO" id="GO:0003676">
    <property type="term" value="F:nucleic acid binding"/>
    <property type="evidence" value="ECO:0007669"/>
    <property type="project" value="InterPro"/>
</dbReference>
<dbReference type="SUPFAM" id="SSF56672">
    <property type="entry name" value="DNA/RNA polymerases"/>
    <property type="match status" value="1"/>
</dbReference>
<accession>A0A8S9X5G6</accession>
<dbReference type="Pfam" id="PF18701">
    <property type="entry name" value="DUF5641"/>
    <property type="match status" value="1"/>
</dbReference>
<comment type="caution">
    <text evidence="2">The sequence shown here is derived from an EMBL/GenBank/DDBJ whole genome shotgun (WGS) entry which is preliminary data.</text>
</comment>
<dbReference type="SUPFAM" id="SSF53098">
    <property type="entry name" value="Ribonuclease H-like"/>
    <property type="match status" value="1"/>
</dbReference>
<dbReference type="PANTHER" id="PTHR47331:SF1">
    <property type="entry name" value="GAG-LIKE PROTEIN"/>
    <property type="match status" value="1"/>
</dbReference>
<evidence type="ECO:0000313" key="3">
    <source>
        <dbReference type="Proteomes" id="UP000466442"/>
    </source>
</evidence>
<dbReference type="InterPro" id="IPR036397">
    <property type="entry name" value="RNaseH_sf"/>
</dbReference>
<dbReference type="GO" id="GO:0042575">
    <property type="term" value="C:DNA polymerase complex"/>
    <property type="evidence" value="ECO:0007669"/>
    <property type="project" value="UniProtKB-ARBA"/>
</dbReference>
<organism evidence="2 3">
    <name type="scientific">Apolygus lucorum</name>
    <name type="common">Small green plant bug</name>
    <name type="synonym">Lygocoris lucorum</name>
    <dbReference type="NCBI Taxonomy" id="248454"/>
    <lineage>
        <taxon>Eukaryota</taxon>
        <taxon>Metazoa</taxon>
        <taxon>Ecdysozoa</taxon>
        <taxon>Arthropoda</taxon>
        <taxon>Hexapoda</taxon>
        <taxon>Insecta</taxon>
        <taxon>Pterygota</taxon>
        <taxon>Neoptera</taxon>
        <taxon>Paraneoptera</taxon>
        <taxon>Hemiptera</taxon>
        <taxon>Heteroptera</taxon>
        <taxon>Panheteroptera</taxon>
        <taxon>Cimicomorpha</taxon>
        <taxon>Miridae</taxon>
        <taxon>Mirini</taxon>
        <taxon>Apolygus</taxon>
    </lineage>
</organism>
<dbReference type="Pfam" id="PF05380">
    <property type="entry name" value="Peptidase_A17"/>
    <property type="match status" value="1"/>
</dbReference>
<gene>
    <name evidence="2" type="ORF">GE061_002052</name>
</gene>
<reference evidence="2" key="1">
    <citation type="journal article" date="2021" name="Mol. Ecol. Resour.">
        <title>Apolygus lucorum genome provides insights into omnivorousness and mesophyll feeding.</title>
        <authorList>
            <person name="Liu Y."/>
            <person name="Liu H."/>
            <person name="Wang H."/>
            <person name="Huang T."/>
            <person name="Liu B."/>
            <person name="Yang B."/>
            <person name="Yin L."/>
            <person name="Li B."/>
            <person name="Zhang Y."/>
            <person name="Zhang S."/>
            <person name="Jiang F."/>
            <person name="Zhang X."/>
            <person name="Ren Y."/>
            <person name="Wang B."/>
            <person name="Wang S."/>
            <person name="Lu Y."/>
            <person name="Wu K."/>
            <person name="Fan W."/>
            <person name="Wang G."/>
        </authorList>
    </citation>
    <scope>NUCLEOTIDE SEQUENCE</scope>
    <source>
        <strain evidence="2">12Hb</strain>
    </source>
</reference>
<keyword evidence="3" id="KW-1185">Reference proteome</keyword>
<dbReference type="InterPro" id="IPR001584">
    <property type="entry name" value="Integrase_cat-core"/>
</dbReference>
<dbReference type="GO" id="GO:0071897">
    <property type="term" value="P:DNA biosynthetic process"/>
    <property type="evidence" value="ECO:0007669"/>
    <property type="project" value="UniProtKB-ARBA"/>
</dbReference>
<evidence type="ECO:0000313" key="2">
    <source>
        <dbReference type="EMBL" id="KAF6203719.1"/>
    </source>
</evidence>
<dbReference type="AlphaFoldDB" id="A0A8S9X5G6"/>
<dbReference type="PANTHER" id="PTHR47331">
    <property type="entry name" value="PHD-TYPE DOMAIN-CONTAINING PROTEIN"/>
    <property type="match status" value="1"/>
</dbReference>
<dbReference type="Gene3D" id="3.30.420.10">
    <property type="entry name" value="Ribonuclease H-like superfamily/Ribonuclease H"/>
    <property type="match status" value="1"/>
</dbReference>
<name>A0A8S9X5G6_APOLU</name>
<dbReference type="OrthoDB" id="6595074at2759"/>
<dbReference type="InterPro" id="IPR008042">
    <property type="entry name" value="Retrotrans_Pao"/>
</dbReference>
<dbReference type="PROSITE" id="PS50994">
    <property type="entry name" value="INTEGRASE"/>
    <property type="match status" value="1"/>
</dbReference>
<dbReference type="GO" id="GO:0015074">
    <property type="term" value="P:DNA integration"/>
    <property type="evidence" value="ECO:0007669"/>
    <property type="project" value="InterPro"/>
</dbReference>
<proteinExistence type="predicted"/>
<sequence>MLGNIETVRDDFPKLFASVFGHVVMGKFVEPSTNLFSTCLLSSSAPETDVAFQLSKFWELEEVPSHSKTLEPEDAQAEEFFQNSHYRTKNGRYVVRLPFKEPNLEFPSSYFIAKHRFANLETKLKKTPLLSSQYHDFMTEYLTLGHMQPTYDDPKFVIPHHCVSKEDRGETKIRVVFDGSVKTSQGSLNEHLLVGPALQNDLRDILLNFRAHSVVFIADAVKMYRQILVDPQDWPYQQILWRFDDADAIQRYSLCTVTYGLSCAPFLALRTLQQLRLDEGDKFPLASQALLRDIYIDDFVTGASTVDDALILQRQVIDLMLQGGFTLGKWASNRSELLREAQSTSTGTTISEVSWDNQQDPSIKVLGLKWDPLTDCFLYNVKPPPTILSKRGILSTAARVFDPLGFISPSVFLMKSFIQELWKLGLGWDDDIPSSLASDWEQLLQELERLSRIKIPRFVASTQPFQYQIVGFCDASLKGYCGVLYIRTMTNNSISSQLLVAKTKLAPVKSISIPRLELCGAYLLAKLYASIKGFLSLLPSTDQPPRFFSDSTIVLGWLKTPTYRLKTFVGNRVSQIAELTDLSRWSHVDTDNNPGDCGSRGCLPKDLIEHSIWWSGPPWLCHPEQTWPSINSFSPQNLPELKSDTISVLVSTKLSLHTCISWMARISSYEKLIRIVAILNRAMVSRYSKTMSLRGISSVEFKDAELVCIRAIQRYFLFDGYDPDISKISSKLSSLNPFLDVKGIVRVGGRLSNSKLPESRKFQILLPSQAHFSHILVDHYHKVFLHPGPNLQQALIQMRFWIPGARKLIRHRTFMCLKCYKSRAKCIFPMMGDLPSYRVEGGRAFLHVGVDFAGPFTIRESHRRKSPRSKAYLCLYVCMTTKALHLEIVSNQSTDAFLASFARLISRRGYPTDVYSDCGSNFKGAARELNEFVKWFREERSENTFEAYSSSRGVKWHFNPPYSPHFGGLWEAGVKAVKRHLYLAAGNAVLTFEELGTLFCKIEAILNSRPLCPLSSDPAEADYLTPGHFLIGSHLSVNPEPSLLDTQDNRLNRWQFVKKISEQIWQRWSLEYLATLQARNKWRKPTDNLRKGDLVLIKSADTPVLQWPTAKVLEVHPGHDGAVRVVTLKTANSTYKRTVANLIPLLPLNQSSQPLSS</sequence>
<dbReference type="Proteomes" id="UP000466442">
    <property type="component" value="Unassembled WGS sequence"/>
</dbReference>
<feature type="domain" description="Integrase catalytic" evidence="1">
    <location>
        <begin position="831"/>
        <end position="1034"/>
    </location>
</feature>
<protein>
    <recommendedName>
        <fullName evidence="1">Integrase catalytic domain-containing protein</fullName>
    </recommendedName>
</protein>
<dbReference type="InterPro" id="IPR043502">
    <property type="entry name" value="DNA/RNA_pol_sf"/>
</dbReference>
<dbReference type="InterPro" id="IPR012337">
    <property type="entry name" value="RNaseH-like_sf"/>
</dbReference>
<dbReference type="InterPro" id="IPR040676">
    <property type="entry name" value="DUF5641"/>
</dbReference>